<dbReference type="Pfam" id="PF00069">
    <property type="entry name" value="Pkinase"/>
    <property type="match status" value="1"/>
</dbReference>
<name>A0A251Q182_PRUPE</name>
<dbReference type="GO" id="GO:0005524">
    <property type="term" value="F:ATP binding"/>
    <property type="evidence" value="ECO:0007669"/>
    <property type="project" value="InterPro"/>
</dbReference>
<dbReference type="AlphaFoldDB" id="A0A251Q182"/>
<dbReference type="PROSITE" id="PS50011">
    <property type="entry name" value="PROTEIN_KINASE_DOM"/>
    <property type="match status" value="1"/>
</dbReference>
<dbReference type="Gene3D" id="3.30.200.20">
    <property type="entry name" value="Phosphorylase Kinase, domain 1"/>
    <property type="match status" value="1"/>
</dbReference>
<evidence type="ECO:0000313" key="3">
    <source>
        <dbReference type="EMBL" id="ONI16455.1"/>
    </source>
</evidence>
<dbReference type="SUPFAM" id="SSF56112">
    <property type="entry name" value="Protein kinase-like (PK-like)"/>
    <property type="match status" value="1"/>
</dbReference>
<dbReference type="PANTHER" id="PTHR48011">
    <property type="entry name" value="CCR4-NOT TRANSCRIPTIONAL COMPLEX SUBUNIT CAF120-RELATED"/>
    <property type="match status" value="1"/>
</dbReference>
<feature type="domain" description="Protein kinase" evidence="2">
    <location>
        <begin position="97"/>
        <end position="373"/>
    </location>
</feature>
<dbReference type="Proteomes" id="UP000006882">
    <property type="component" value="Chromosome G3"/>
</dbReference>
<dbReference type="SMART" id="SM00220">
    <property type="entry name" value="S_TKc"/>
    <property type="match status" value="1"/>
</dbReference>
<dbReference type="InterPro" id="IPR000719">
    <property type="entry name" value="Prot_kinase_dom"/>
</dbReference>
<evidence type="ECO:0000256" key="1">
    <source>
        <dbReference type="SAM" id="MobiDB-lite"/>
    </source>
</evidence>
<dbReference type="GO" id="GO:0007165">
    <property type="term" value="P:signal transduction"/>
    <property type="evidence" value="ECO:0000318"/>
    <property type="project" value="GO_Central"/>
</dbReference>
<feature type="region of interest" description="Disordered" evidence="1">
    <location>
        <begin position="29"/>
        <end position="61"/>
    </location>
</feature>
<dbReference type="InterPro" id="IPR052751">
    <property type="entry name" value="Plant_MAPKKK"/>
</dbReference>
<dbReference type="eggNOG" id="KOG0198">
    <property type="taxonomic scope" value="Eukaryota"/>
</dbReference>
<organism evidence="3 4">
    <name type="scientific">Prunus persica</name>
    <name type="common">Peach</name>
    <name type="synonym">Amygdalus persica</name>
    <dbReference type="NCBI Taxonomy" id="3760"/>
    <lineage>
        <taxon>Eukaryota</taxon>
        <taxon>Viridiplantae</taxon>
        <taxon>Streptophyta</taxon>
        <taxon>Embryophyta</taxon>
        <taxon>Tracheophyta</taxon>
        <taxon>Spermatophyta</taxon>
        <taxon>Magnoliopsida</taxon>
        <taxon>eudicotyledons</taxon>
        <taxon>Gunneridae</taxon>
        <taxon>Pentapetalae</taxon>
        <taxon>rosids</taxon>
        <taxon>fabids</taxon>
        <taxon>Rosales</taxon>
        <taxon>Rosaceae</taxon>
        <taxon>Amygdaloideae</taxon>
        <taxon>Amygdaleae</taxon>
        <taxon>Prunus</taxon>
    </lineage>
</organism>
<proteinExistence type="predicted"/>
<gene>
    <name evidence="3" type="ORF">PRUPE_3G099000</name>
</gene>
<sequence>MAMKKTSDERKALKYLKPDGEEDLLCLKTEHNPKEPMKLTLSPSQDQTKAEPWLFKPKPGSVFPMKKSEEIMKRKAEQELEERGKKQRMWWGDGNQWERGEMIGEGSYGSVFLAFWKKPLWELNLNDTPPAPVMAVKSAKLSDSESIQHEAGILSDFIGSPFVIQYLGEEMTTIDDTGEEIFNLALEFAAGGTLDGLIQSYRGHGLPESDVRSYTRCILEGLIHIHNCDYVHCDLKPENILLVPSDTSTSGSSSFVAKIADFGLTKSTKDDMDGWRGTPRYTDPDALIDNVQKQCSDIWSLGAIVLEMLTGKPPWDVEPDSTLDDFLDMVAGEITPKIPTEISGLARDFLMKCIAVNSWERFTAQKLLLHPFVQEPQLSEPSHAKVKVLSSSLGSEDGASCLKPIEDYRTNSAPVPRIQPSPGFEIPAGL</sequence>
<dbReference type="Gramene" id="ONI16455">
    <property type="protein sequence ID" value="ONI16455"/>
    <property type="gene ID" value="PRUPE_3G099000"/>
</dbReference>
<dbReference type="PANTHER" id="PTHR48011:SF56">
    <property type="entry name" value="PROTEIN KINASE DOMAIN-CONTAINING PROTEIN"/>
    <property type="match status" value="1"/>
</dbReference>
<dbReference type="EMBL" id="CM007653">
    <property type="protein sequence ID" value="ONI16455.1"/>
    <property type="molecule type" value="Genomic_DNA"/>
</dbReference>
<evidence type="ECO:0000259" key="2">
    <source>
        <dbReference type="PROSITE" id="PS50011"/>
    </source>
</evidence>
<dbReference type="SMR" id="A0A251Q182"/>
<dbReference type="OrthoDB" id="1139301at2759"/>
<reference evidence="3 4" key="1">
    <citation type="journal article" date="2013" name="Nat. Genet.">
        <title>The high-quality draft genome of peach (Prunus persica) identifies unique patterns of genetic diversity, domestication and genome evolution.</title>
        <authorList>
            <consortium name="International Peach Genome Initiative"/>
            <person name="Verde I."/>
            <person name="Abbott A.G."/>
            <person name="Scalabrin S."/>
            <person name="Jung S."/>
            <person name="Shu S."/>
            <person name="Marroni F."/>
            <person name="Zhebentyayeva T."/>
            <person name="Dettori M.T."/>
            <person name="Grimwood J."/>
            <person name="Cattonaro F."/>
            <person name="Zuccolo A."/>
            <person name="Rossini L."/>
            <person name="Jenkins J."/>
            <person name="Vendramin E."/>
            <person name="Meisel L.A."/>
            <person name="Decroocq V."/>
            <person name="Sosinski B."/>
            <person name="Prochnik S."/>
            <person name="Mitros T."/>
            <person name="Policriti A."/>
            <person name="Cipriani G."/>
            <person name="Dondini L."/>
            <person name="Ficklin S."/>
            <person name="Goodstein D.M."/>
            <person name="Xuan P."/>
            <person name="Del Fabbro C."/>
            <person name="Aramini V."/>
            <person name="Copetti D."/>
            <person name="Gonzalez S."/>
            <person name="Horner D.S."/>
            <person name="Falchi R."/>
            <person name="Lucas S."/>
            <person name="Mica E."/>
            <person name="Maldonado J."/>
            <person name="Lazzari B."/>
            <person name="Bielenberg D."/>
            <person name="Pirona R."/>
            <person name="Miculan M."/>
            <person name="Barakat A."/>
            <person name="Testolin R."/>
            <person name="Stella A."/>
            <person name="Tartarini S."/>
            <person name="Tonutti P."/>
            <person name="Arus P."/>
            <person name="Orellana A."/>
            <person name="Wells C."/>
            <person name="Main D."/>
            <person name="Vizzotto G."/>
            <person name="Silva H."/>
            <person name="Salamini F."/>
            <person name="Schmutz J."/>
            <person name="Morgante M."/>
            <person name="Rokhsar D.S."/>
        </authorList>
    </citation>
    <scope>NUCLEOTIDE SEQUENCE [LARGE SCALE GENOMIC DNA]</scope>
    <source>
        <strain evidence="4">cv. Nemared</strain>
    </source>
</reference>
<dbReference type="PROSITE" id="PS00108">
    <property type="entry name" value="PROTEIN_KINASE_ST"/>
    <property type="match status" value="1"/>
</dbReference>
<dbReference type="GO" id="GO:0004672">
    <property type="term" value="F:protein kinase activity"/>
    <property type="evidence" value="ECO:0000318"/>
    <property type="project" value="GO_Central"/>
</dbReference>
<evidence type="ECO:0000313" key="4">
    <source>
        <dbReference type="Proteomes" id="UP000006882"/>
    </source>
</evidence>
<protein>
    <recommendedName>
        <fullName evidence="2">Protein kinase domain-containing protein</fullName>
    </recommendedName>
</protein>
<accession>A0A251Q182</accession>
<dbReference type="InterPro" id="IPR008271">
    <property type="entry name" value="Ser/Thr_kinase_AS"/>
</dbReference>
<dbReference type="InterPro" id="IPR011009">
    <property type="entry name" value="Kinase-like_dom_sf"/>
</dbReference>
<dbReference type="STRING" id="3760.A0A251Q182"/>
<keyword evidence="4" id="KW-1185">Reference proteome</keyword>
<dbReference type="Gene3D" id="1.10.510.10">
    <property type="entry name" value="Transferase(Phosphotransferase) domain 1"/>
    <property type="match status" value="1"/>
</dbReference>